<gene>
    <name evidence="2" type="ORF">EDC16_101269</name>
    <name evidence="3" type="ORF">FHQ21_05095</name>
</gene>
<reference evidence="2 4" key="1">
    <citation type="submission" date="2019-03" db="EMBL/GenBank/DDBJ databases">
        <title>Genomic Encyclopedia of Type Strains, Phase IV (KMG-IV): sequencing the most valuable type-strain genomes for metagenomic binning, comparative biology and taxonomic classification.</title>
        <authorList>
            <person name="Goeker M."/>
        </authorList>
    </citation>
    <scope>NUCLEOTIDE SEQUENCE [LARGE SCALE GENOMIC DNA]</scope>
    <source>
        <strain evidence="2 4">DSM 28140</strain>
    </source>
</reference>
<evidence type="ECO:0000313" key="5">
    <source>
        <dbReference type="Proteomes" id="UP000305526"/>
    </source>
</evidence>
<keyword evidence="1" id="KW-0472">Membrane</keyword>
<keyword evidence="1" id="KW-0812">Transmembrane</keyword>
<protein>
    <submittedName>
        <fullName evidence="2">Uncharacterized protein</fullName>
    </submittedName>
</protein>
<dbReference type="AlphaFoldDB" id="A0A4R3YCY4"/>
<evidence type="ECO:0000313" key="4">
    <source>
        <dbReference type="Proteomes" id="UP000294619"/>
    </source>
</evidence>
<sequence length="330" mass="35980">MLRIELKESRPGYAQFSAANWKGGSEVEVSIQRSQDHYYFAQDNQWNTEPVWHRVTQLSVVDGILQGELGPWLVDALVQQNANVQYQMMVRDTHAVDNVVTDRGVLKMVGNILASSASGDTSRVSDIRHEPTTVAPTAVVQTMPIIEEPESIVVEPEVMTEPPLETEAVAIPVTETEKPKSKLGLIIGGLLLLILAAAAAWFFLLSDKSAEATEVKPSELSACSIQAGSDDEIAFLQRCLNSNPDDSQILVLIAEAKKANKCGIAQRLYANKAQGGNAAIAVAYAKEYETATTNGCFSADKETAIYWYETALEADPNNAEAKARLQELKK</sequence>
<proteinExistence type="predicted"/>
<dbReference type="RefSeq" id="WP_132964617.1">
    <property type="nucleotide sequence ID" value="NZ_LEKL01000042.1"/>
</dbReference>
<evidence type="ECO:0000313" key="3">
    <source>
        <dbReference type="EMBL" id="TNG92222.1"/>
    </source>
</evidence>
<dbReference type="EMBL" id="VDGV01000037">
    <property type="protein sequence ID" value="TNG92222.1"/>
    <property type="molecule type" value="Genomic_DNA"/>
</dbReference>
<comment type="caution">
    <text evidence="2">The sequence shown here is derived from an EMBL/GenBank/DDBJ whole genome shotgun (WGS) entry which is preliminary data.</text>
</comment>
<evidence type="ECO:0000313" key="2">
    <source>
        <dbReference type="EMBL" id="TCV89957.1"/>
    </source>
</evidence>
<keyword evidence="1" id="KW-1133">Transmembrane helix</keyword>
<dbReference type="Proteomes" id="UP000294619">
    <property type="component" value="Unassembled WGS sequence"/>
</dbReference>
<organism evidence="2 4">
    <name type="scientific">Testudinibacter aquarius</name>
    <dbReference type="NCBI Taxonomy" id="1524974"/>
    <lineage>
        <taxon>Bacteria</taxon>
        <taxon>Pseudomonadati</taxon>
        <taxon>Pseudomonadota</taxon>
        <taxon>Gammaproteobacteria</taxon>
        <taxon>Pasteurellales</taxon>
        <taxon>Pasteurellaceae</taxon>
        <taxon>Testudinibacter</taxon>
    </lineage>
</organism>
<accession>A0A4R3YCY4</accession>
<dbReference type="InterPro" id="IPR011990">
    <property type="entry name" value="TPR-like_helical_dom_sf"/>
</dbReference>
<feature type="transmembrane region" description="Helical" evidence="1">
    <location>
        <begin position="183"/>
        <end position="204"/>
    </location>
</feature>
<name>A0A4R3YCY4_9PAST</name>
<evidence type="ECO:0000256" key="1">
    <source>
        <dbReference type="SAM" id="Phobius"/>
    </source>
</evidence>
<dbReference type="EMBL" id="SMCP01000001">
    <property type="protein sequence ID" value="TCV89957.1"/>
    <property type="molecule type" value="Genomic_DNA"/>
</dbReference>
<dbReference type="Gene3D" id="1.25.40.10">
    <property type="entry name" value="Tetratricopeptide repeat domain"/>
    <property type="match status" value="1"/>
</dbReference>
<dbReference type="Proteomes" id="UP000305526">
    <property type="component" value="Unassembled WGS sequence"/>
</dbReference>
<reference evidence="3 5" key="2">
    <citation type="submission" date="2019-05" db="EMBL/GenBank/DDBJ databases">
        <title>Pasteurellaceae isolates from reptiles.</title>
        <authorList>
            <person name="Bojesen A.M."/>
            <person name="Lund E."/>
        </authorList>
    </citation>
    <scope>NUCLEOTIDE SEQUENCE [LARGE SCALE GENOMIC DNA]</scope>
    <source>
        <strain evidence="3 5">ELNT2x</strain>
    </source>
</reference>
<keyword evidence="5" id="KW-1185">Reference proteome</keyword>